<dbReference type="AlphaFoldDB" id="K6V0W7"/>
<dbReference type="EMBL" id="BAHC01000065">
    <property type="protein sequence ID" value="GAB89543.1"/>
    <property type="molecule type" value="Genomic_DNA"/>
</dbReference>
<proteinExistence type="inferred from homology"/>
<evidence type="ECO:0000256" key="7">
    <source>
        <dbReference type="ARBA" id="ARBA00023033"/>
    </source>
</evidence>
<dbReference type="Gene3D" id="3.50.50.60">
    <property type="entry name" value="FAD/NAD(P)-binding domain"/>
    <property type="match status" value="2"/>
</dbReference>
<evidence type="ECO:0000256" key="4">
    <source>
        <dbReference type="ARBA" id="ARBA00022827"/>
    </source>
</evidence>
<evidence type="ECO:0000256" key="3">
    <source>
        <dbReference type="ARBA" id="ARBA00022630"/>
    </source>
</evidence>
<keyword evidence="5" id="KW-0521">NADP</keyword>
<dbReference type="InterPro" id="IPR050775">
    <property type="entry name" value="FAD-binding_Monooxygenases"/>
</dbReference>
<dbReference type="GO" id="GO:0004499">
    <property type="term" value="F:N,N-dimethylaniline monooxygenase activity"/>
    <property type="evidence" value="ECO:0007669"/>
    <property type="project" value="InterPro"/>
</dbReference>
<keyword evidence="6" id="KW-0560">Oxidoreductase</keyword>
<comment type="caution">
    <text evidence="8">The sequence shown here is derived from an EMBL/GenBank/DDBJ whole genome shotgun (WGS) entry which is preliminary data.</text>
</comment>
<comment type="similarity">
    <text evidence="2">Belongs to the FAD-binding monooxygenase family.</text>
</comment>
<evidence type="ECO:0000313" key="8">
    <source>
        <dbReference type="EMBL" id="GAB89543.1"/>
    </source>
</evidence>
<evidence type="ECO:0000313" key="9">
    <source>
        <dbReference type="Proteomes" id="UP000008363"/>
    </source>
</evidence>
<dbReference type="PANTHER" id="PTHR43098:SF3">
    <property type="entry name" value="L-ORNITHINE N(5)-MONOOXYGENASE-RELATED"/>
    <property type="match status" value="1"/>
</dbReference>
<evidence type="ECO:0000256" key="1">
    <source>
        <dbReference type="ARBA" id="ARBA00001974"/>
    </source>
</evidence>
<sequence length="547" mass="60297">MATEITDTADAVIIGAGFAGMYALHRLRDEFGYSIRVFDRADDVGGTWYWNTYPGARCDVESVFYSYSFSEELEQEWTWTERYPTQPEILAYANHVADKFDLRRSITFETSVAEATFDESNNRWLVTTDRGETVTATYLITAVGCLSEARIPDFEGIESFGGRILHTGHWPRDGVDFDGLRVAVIGTGSSGIQAIPEIARDAKTLNVFQRTPHFALPAGNRPLATEEIDEVKANYRRYRAICKVSPSGVPIVPPIGSVLSLPDDVGRAEMNRRWENGGTMFMTAFTDTSRNEDANAVLASFVRERIRDIVADPDTAESLTPHGYPIGAKRICLGTDYYATYNRDNVSLVDVRDNPIERITERGIVAGGNEYELDVIIFATGYDAMTGALTAIDIRGVNGLRLRDEWAAGPRTYLGIASAQFPNMFMITGPGSPSVLVNVIVSIEQHVDWMCDLLSHAEKQGISRIEADLDAQNAWVLEVNDVASRTMFVKANSWYLGANVPGKARVFMPYAGGIGPFRERCDKVAAEGYTGFTLTDTATAPIVQASA</sequence>
<name>K6V0W7_9ACTN</name>
<accession>K6V0W7</accession>
<keyword evidence="3" id="KW-0285">Flavoprotein</keyword>
<organism evidence="8 9">
    <name type="scientific">Gordonia rhizosphera NBRC 16068</name>
    <dbReference type="NCBI Taxonomy" id="1108045"/>
    <lineage>
        <taxon>Bacteria</taxon>
        <taxon>Bacillati</taxon>
        <taxon>Actinomycetota</taxon>
        <taxon>Actinomycetes</taxon>
        <taxon>Mycobacteriales</taxon>
        <taxon>Gordoniaceae</taxon>
        <taxon>Gordonia</taxon>
    </lineage>
</organism>
<keyword evidence="7 8" id="KW-0503">Monooxygenase</keyword>
<dbReference type="GO" id="GO:0050660">
    <property type="term" value="F:flavin adenine dinucleotide binding"/>
    <property type="evidence" value="ECO:0007669"/>
    <property type="project" value="InterPro"/>
</dbReference>
<comment type="cofactor">
    <cofactor evidence="1">
        <name>FAD</name>
        <dbReference type="ChEBI" id="CHEBI:57692"/>
    </cofactor>
</comment>
<protein>
    <submittedName>
        <fullName evidence="8">Putative steroid monooxygenase</fullName>
    </submittedName>
</protein>
<dbReference type="Pfam" id="PF00743">
    <property type="entry name" value="FMO-like"/>
    <property type="match status" value="1"/>
</dbReference>
<evidence type="ECO:0000256" key="6">
    <source>
        <dbReference type="ARBA" id="ARBA00023002"/>
    </source>
</evidence>
<gene>
    <name evidence="8" type="ORF">GORHZ_065_00080</name>
</gene>
<evidence type="ECO:0000256" key="2">
    <source>
        <dbReference type="ARBA" id="ARBA00010139"/>
    </source>
</evidence>
<reference evidence="8 9" key="1">
    <citation type="submission" date="2012-08" db="EMBL/GenBank/DDBJ databases">
        <title>Whole genome shotgun sequence of Gordonia rhizosphera NBRC 16068.</title>
        <authorList>
            <person name="Takarada H."/>
            <person name="Isaki S."/>
            <person name="Hosoyama A."/>
            <person name="Tsuchikane K."/>
            <person name="Katsumata H."/>
            <person name="Baba S."/>
            <person name="Ohji S."/>
            <person name="Yamazaki S."/>
            <person name="Fujita N."/>
        </authorList>
    </citation>
    <scope>NUCLEOTIDE SEQUENCE [LARGE SCALE GENOMIC DNA]</scope>
    <source>
        <strain evidence="8 9">NBRC 16068</strain>
    </source>
</reference>
<dbReference type="PANTHER" id="PTHR43098">
    <property type="entry name" value="L-ORNITHINE N(5)-MONOOXYGENASE-RELATED"/>
    <property type="match status" value="1"/>
</dbReference>
<dbReference type="RefSeq" id="WP_006331612.1">
    <property type="nucleotide sequence ID" value="NZ_BAHC01000065.1"/>
</dbReference>
<dbReference type="InterPro" id="IPR020946">
    <property type="entry name" value="Flavin_mOase-like"/>
</dbReference>
<evidence type="ECO:0000256" key="5">
    <source>
        <dbReference type="ARBA" id="ARBA00022857"/>
    </source>
</evidence>
<dbReference type="SUPFAM" id="SSF51905">
    <property type="entry name" value="FAD/NAD(P)-binding domain"/>
    <property type="match status" value="2"/>
</dbReference>
<dbReference type="Proteomes" id="UP000008363">
    <property type="component" value="Unassembled WGS sequence"/>
</dbReference>
<keyword evidence="9" id="KW-1185">Reference proteome</keyword>
<dbReference type="eggNOG" id="COG2072">
    <property type="taxonomic scope" value="Bacteria"/>
</dbReference>
<dbReference type="OrthoDB" id="5168853at2"/>
<dbReference type="InterPro" id="IPR036188">
    <property type="entry name" value="FAD/NAD-bd_sf"/>
</dbReference>
<dbReference type="STRING" id="1108045.GORHZ_065_00080"/>
<dbReference type="GO" id="GO:0050661">
    <property type="term" value="F:NADP binding"/>
    <property type="evidence" value="ECO:0007669"/>
    <property type="project" value="InterPro"/>
</dbReference>
<keyword evidence="4" id="KW-0274">FAD</keyword>